<accession>A0A7I4Y4Z3</accession>
<keyword evidence="4" id="KW-0732">Signal</keyword>
<keyword evidence="5" id="KW-0378">Hydrolase</keyword>
<dbReference type="PANTHER" id="PTHR11567">
    <property type="entry name" value="ACID PHOSPHATASE-RELATED"/>
    <property type="match status" value="1"/>
</dbReference>
<dbReference type="PROSITE" id="PS00778">
    <property type="entry name" value="HIS_ACID_PHOSPHAT_2"/>
    <property type="match status" value="1"/>
</dbReference>
<dbReference type="Pfam" id="PF00328">
    <property type="entry name" value="His_Phos_2"/>
    <property type="match status" value="1"/>
</dbReference>
<dbReference type="AlphaFoldDB" id="A0A7I4Y4Z3"/>
<evidence type="ECO:0000256" key="2">
    <source>
        <dbReference type="ARBA" id="ARBA00005375"/>
    </source>
</evidence>
<keyword evidence="7" id="KW-0325">Glycoprotein</keyword>
<evidence type="ECO:0000256" key="4">
    <source>
        <dbReference type="ARBA" id="ARBA00022729"/>
    </source>
</evidence>
<dbReference type="CDD" id="cd07061">
    <property type="entry name" value="HP_HAP_like"/>
    <property type="match status" value="1"/>
</dbReference>
<dbReference type="Gene3D" id="3.40.50.1240">
    <property type="entry name" value="Phosphoglycerate mutase-like"/>
    <property type="match status" value="1"/>
</dbReference>
<protein>
    <recommendedName>
        <fullName evidence="3">acid phosphatase</fullName>
        <ecNumber evidence="3">3.1.3.2</ecNumber>
    </recommendedName>
</protein>
<dbReference type="InterPro" id="IPR050645">
    <property type="entry name" value="Histidine_acid_phosphatase"/>
</dbReference>
<dbReference type="InterPro" id="IPR029033">
    <property type="entry name" value="His_PPase_superfam"/>
</dbReference>
<evidence type="ECO:0000313" key="8">
    <source>
        <dbReference type="Proteomes" id="UP000025227"/>
    </source>
</evidence>
<dbReference type="OrthoDB" id="10257284at2759"/>
<keyword evidence="8" id="KW-1185">Reference proteome</keyword>
<organism evidence="8 9">
    <name type="scientific">Haemonchus contortus</name>
    <name type="common">Barber pole worm</name>
    <dbReference type="NCBI Taxonomy" id="6289"/>
    <lineage>
        <taxon>Eukaryota</taxon>
        <taxon>Metazoa</taxon>
        <taxon>Ecdysozoa</taxon>
        <taxon>Nematoda</taxon>
        <taxon>Chromadorea</taxon>
        <taxon>Rhabditida</taxon>
        <taxon>Rhabditina</taxon>
        <taxon>Rhabditomorpha</taxon>
        <taxon>Strongyloidea</taxon>
        <taxon>Trichostrongylidae</taxon>
        <taxon>Haemonchus</taxon>
    </lineage>
</organism>
<dbReference type="EC" id="3.1.3.2" evidence="3"/>
<proteinExistence type="inferred from homology"/>
<evidence type="ECO:0000256" key="3">
    <source>
        <dbReference type="ARBA" id="ARBA00012646"/>
    </source>
</evidence>
<evidence type="ECO:0000256" key="7">
    <source>
        <dbReference type="ARBA" id="ARBA00023180"/>
    </source>
</evidence>
<dbReference type="InterPro" id="IPR000560">
    <property type="entry name" value="His_Pase_clade-2"/>
</dbReference>
<name>A0A7I4Y4Z3_HAECO</name>
<evidence type="ECO:0000256" key="6">
    <source>
        <dbReference type="ARBA" id="ARBA00023157"/>
    </source>
</evidence>
<evidence type="ECO:0000313" key="9">
    <source>
        <dbReference type="WBParaSite" id="HCON_00049050-00001"/>
    </source>
</evidence>
<dbReference type="InterPro" id="IPR033379">
    <property type="entry name" value="Acid_Pase_AS"/>
</dbReference>
<dbReference type="PROSITE" id="PS00616">
    <property type="entry name" value="HIS_ACID_PHOSPHAT_1"/>
    <property type="match status" value="1"/>
</dbReference>
<dbReference type="WBParaSite" id="HCON_00049050-00001">
    <property type="protein sequence ID" value="HCON_00049050-00001"/>
    <property type="gene ID" value="HCON_00049050"/>
</dbReference>
<dbReference type="GO" id="GO:0003993">
    <property type="term" value="F:acid phosphatase activity"/>
    <property type="evidence" value="ECO:0007669"/>
    <property type="project" value="UniProtKB-EC"/>
</dbReference>
<reference evidence="9" key="1">
    <citation type="submission" date="2020-12" db="UniProtKB">
        <authorList>
            <consortium name="WormBaseParasite"/>
        </authorList>
    </citation>
    <scope>IDENTIFICATION</scope>
    <source>
        <strain evidence="9">MHco3</strain>
    </source>
</reference>
<dbReference type="PANTHER" id="PTHR11567:SF211">
    <property type="entry name" value="PROSTATIC ACID PHOSPHATASE"/>
    <property type="match status" value="1"/>
</dbReference>
<dbReference type="SUPFAM" id="SSF53254">
    <property type="entry name" value="Phosphoglycerate mutase-like"/>
    <property type="match status" value="1"/>
</dbReference>
<dbReference type="Proteomes" id="UP000025227">
    <property type="component" value="Unplaced"/>
</dbReference>
<sequence length="417" mass="46693">MCWLLLCMSTLVGVVCDELILVQTVFRHGDRAPMGGSTSKESETYYFRGKEQLTDKGLEQAHQLGLDLRRRYVDNGFLSARYLPSEVVFRSSSSERCLMTASAAASAMFNLTANGQPVAVPIFTVPKEEDYVCVPRIECPFVLREMAELLGFSETVPSLYDMLLELFKQESERLNYTRVIGDRLHLFEPLFLEQDAGLPVPQWFDDEARKEADHLLDLTIEFLSGTATFHNRKWILTRSGKLLYTILRNQRKAVEQTLGGVKFFAFSTHDATISALLDSLGILKEALAPQGRPDFTAAITLEVWRNKSDHYVKVSYRRGSSSHEFIDLITSKMNCRGLDGCTDVITRASENYGIDTPQSLCEDGDDESDFPSGLQPITLIFMASTGLLAVLLLAAVIAHIRYRSSEFNVESASKHVG</sequence>
<comment type="catalytic activity">
    <reaction evidence="1">
        <text>a phosphate monoester + H2O = an alcohol + phosphate</text>
        <dbReference type="Rhea" id="RHEA:15017"/>
        <dbReference type="ChEBI" id="CHEBI:15377"/>
        <dbReference type="ChEBI" id="CHEBI:30879"/>
        <dbReference type="ChEBI" id="CHEBI:43474"/>
        <dbReference type="ChEBI" id="CHEBI:67140"/>
        <dbReference type="EC" id="3.1.3.2"/>
    </reaction>
</comment>
<evidence type="ECO:0000256" key="5">
    <source>
        <dbReference type="ARBA" id="ARBA00022801"/>
    </source>
</evidence>
<evidence type="ECO:0000256" key="1">
    <source>
        <dbReference type="ARBA" id="ARBA00000032"/>
    </source>
</evidence>
<dbReference type="OMA" id="MFPNATP"/>
<comment type="similarity">
    <text evidence="2">Belongs to the histidine acid phosphatase family.</text>
</comment>
<keyword evidence="6" id="KW-1015">Disulfide bond</keyword>